<dbReference type="Proteomes" id="UP000799538">
    <property type="component" value="Unassembled WGS sequence"/>
</dbReference>
<feature type="region of interest" description="Disordered" evidence="1">
    <location>
        <begin position="153"/>
        <end position="198"/>
    </location>
</feature>
<dbReference type="EMBL" id="ML992565">
    <property type="protein sequence ID" value="KAF2218205.1"/>
    <property type="molecule type" value="Genomic_DNA"/>
</dbReference>
<accession>A0A6A6FXJ3</accession>
<feature type="region of interest" description="Disordered" evidence="1">
    <location>
        <begin position="25"/>
        <end position="51"/>
    </location>
</feature>
<sequence>MDSMSSTHPTSAYTRGIATPLEAWQGLSEDLKHRPGATGSKKAKEQHTENVNSIANRSRKAIDNLVPLTEEVLPPRLYTRSQSILISQLRTFLNDLKINDDETGDEERSELIMTLGSAALCQSATKWTPEEPVAGNLPFAIGDSRIQDIARPYVADQSNDRPTTQASKPKTLANGISKPRARPMSLKARKAPAHSHRD</sequence>
<protein>
    <submittedName>
        <fullName evidence="2">Uncharacterized protein</fullName>
    </submittedName>
</protein>
<keyword evidence="3" id="KW-1185">Reference proteome</keyword>
<reference evidence="3" key="1">
    <citation type="journal article" date="2020" name="Stud. Mycol.">
        <title>101 Dothideomycetes genomes: A test case for predicting lifestyles and emergence of pathogens.</title>
        <authorList>
            <person name="Haridas S."/>
            <person name="Albert R."/>
            <person name="Binder M."/>
            <person name="Bloem J."/>
            <person name="LaButti K."/>
            <person name="Salamov A."/>
            <person name="Andreopoulos B."/>
            <person name="Baker S."/>
            <person name="Barry K."/>
            <person name="Bills G."/>
            <person name="Bluhm B."/>
            <person name="Cannon C."/>
            <person name="Castanera R."/>
            <person name="Culley D."/>
            <person name="Daum C."/>
            <person name="Ezra D."/>
            <person name="Gonzalez J."/>
            <person name="Henrissat B."/>
            <person name="Kuo A."/>
            <person name="Liang C."/>
            <person name="Lipzen A."/>
            <person name="Lutzoni F."/>
            <person name="Magnuson J."/>
            <person name="Mondo S."/>
            <person name="Nolan M."/>
            <person name="Ohm R."/>
            <person name="Pangilinan J."/>
            <person name="Park H.-J."/>
            <person name="Ramirez L."/>
            <person name="Alfaro M."/>
            <person name="Sun H."/>
            <person name="Tritt A."/>
            <person name="Yoshinaga Y."/>
            <person name="Zwiers L.-H."/>
            <person name="Turgeon B."/>
            <person name="Goodwin S."/>
            <person name="Spatafora J."/>
            <person name="Crous P."/>
            <person name="Grigoriev I."/>
        </authorList>
    </citation>
    <scope>NUCLEOTIDE SEQUENCE [LARGE SCALE GENOMIC DNA]</scope>
    <source>
        <strain evidence="3">CECT 20119</strain>
    </source>
</reference>
<evidence type="ECO:0000313" key="3">
    <source>
        <dbReference type="Proteomes" id="UP000799538"/>
    </source>
</evidence>
<evidence type="ECO:0000256" key="1">
    <source>
        <dbReference type="SAM" id="MobiDB-lite"/>
    </source>
</evidence>
<organism evidence="2 3">
    <name type="scientific">Elsinoe ampelina</name>
    <dbReference type="NCBI Taxonomy" id="302913"/>
    <lineage>
        <taxon>Eukaryota</taxon>
        <taxon>Fungi</taxon>
        <taxon>Dikarya</taxon>
        <taxon>Ascomycota</taxon>
        <taxon>Pezizomycotina</taxon>
        <taxon>Dothideomycetes</taxon>
        <taxon>Dothideomycetidae</taxon>
        <taxon>Myriangiales</taxon>
        <taxon>Elsinoaceae</taxon>
        <taxon>Elsinoe</taxon>
    </lineage>
</organism>
<dbReference type="AlphaFoldDB" id="A0A6A6FXJ3"/>
<evidence type="ECO:0000313" key="2">
    <source>
        <dbReference type="EMBL" id="KAF2218205.1"/>
    </source>
</evidence>
<feature type="compositionally biased region" description="Polar residues" evidence="1">
    <location>
        <begin position="156"/>
        <end position="168"/>
    </location>
</feature>
<name>A0A6A6FXJ3_9PEZI</name>
<gene>
    <name evidence="2" type="ORF">BDZ85DRAFT_117109</name>
</gene>
<feature type="compositionally biased region" description="Basic residues" evidence="1">
    <location>
        <begin position="187"/>
        <end position="198"/>
    </location>
</feature>
<proteinExistence type="predicted"/>